<dbReference type="AlphaFoldDB" id="A0A6L2MD41"/>
<comment type="caution">
    <text evidence="2">The sequence shown here is derived from an EMBL/GenBank/DDBJ whole genome shotgun (WGS) entry which is preliminary data.</text>
</comment>
<sequence>MLLRINLQLLVMVTDVEIRALVDRKKIIITKASIRRDLQLQDAKGTACLPNAAIFGELARIWIFYLEQIKTNQAVEIEKPKKRVKKLEGKKKKRTHGLKRLYKVRLTARIESSKEEEDQERMNNKDLFGVNDLDGDDVIVDVTAGKNVKQDATVNDVEVSVAADEVVTTAKSVEGITAATTPQIFKYDVTQAQTLIEIKAAKPRARGVIVQEPSKFITTSSSQPSQLPHAKDKGKESWQLAEQLQAQKREQLSIEERSKLLAKLIEFRRKYFAAKRAEEIRNKPPTKGKRFDTIKKMFDKVYERVNTFVAMNLELMKGSKKPQAEVTEGSFKRAKDEIEQESVKRQRLKKEDDTAELKRCLEIVLEDDDDETIKATPLSSKSHTILEPGTFTSILMFPAFKTVSNKAGGMNMALSFIQV</sequence>
<feature type="compositionally biased region" description="Polar residues" evidence="1">
    <location>
        <begin position="217"/>
        <end position="226"/>
    </location>
</feature>
<organism evidence="2">
    <name type="scientific">Tanacetum cinerariifolium</name>
    <name type="common">Dalmatian daisy</name>
    <name type="synonym">Chrysanthemum cinerariifolium</name>
    <dbReference type="NCBI Taxonomy" id="118510"/>
    <lineage>
        <taxon>Eukaryota</taxon>
        <taxon>Viridiplantae</taxon>
        <taxon>Streptophyta</taxon>
        <taxon>Embryophyta</taxon>
        <taxon>Tracheophyta</taxon>
        <taxon>Spermatophyta</taxon>
        <taxon>Magnoliopsida</taxon>
        <taxon>eudicotyledons</taxon>
        <taxon>Gunneridae</taxon>
        <taxon>Pentapetalae</taxon>
        <taxon>asterids</taxon>
        <taxon>campanulids</taxon>
        <taxon>Asterales</taxon>
        <taxon>Asteraceae</taxon>
        <taxon>Asteroideae</taxon>
        <taxon>Anthemideae</taxon>
        <taxon>Anthemidinae</taxon>
        <taxon>Tanacetum</taxon>
    </lineage>
</organism>
<accession>A0A6L2MD41</accession>
<dbReference type="EMBL" id="BKCJ010006154">
    <property type="protein sequence ID" value="GEU70642.1"/>
    <property type="molecule type" value="Genomic_DNA"/>
</dbReference>
<evidence type="ECO:0000256" key="1">
    <source>
        <dbReference type="SAM" id="MobiDB-lite"/>
    </source>
</evidence>
<gene>
    <name evidence="2" type="ORF">Tci_042620</name>
</gene>
<feature type="region of interest" description="Disordered" evidence="1">
    <location>
        <begin position="217"/>
        <end position="236"/>
    </location>
</feature>
<reference evidence="2" key="1">
    <citation type="journal article" date="2019" name="Sci. Rep.">
        <title>Draft genome of Tanacetum cinerariifolium, the natural source of mosquito coil.</title>
        <authorList>
            <person name="Yamashiro T."/>
            <person name="Shiraishi A."/>
            <person name="Satake H."/>
            <person name="Nakayama K."/>
        </authorList>
    </citation>
    <scope>NUCLEOTIDE SEQUENCE</scope>
</reference>
<protein>
    <submittedName>
        <fullName evidence="2">Uncharacterized protein</fullName>
    </submittedName>
</protein>
<proteinExistence type="predicted"/>
<name>A0A6L2MD41_TANCI</name>
<evidence type="ECO:0000313" key="2">
    <source>
        <dbReference type="EMBL" id="GEU70642.1"/>
    </source>
</evidence>